<evidence type="ECO:0000313" key="1">
    <source>
        <dbReference type="EMBL" id="CAD8111004.1"/>
    </source>
</evidence>
<proteinExistence type="predicted"/>
<evidence type="ECO:0000313" key="2">
    <source>
        <dbReference type="Proteomes" id="UP000688137"/>
    </source>
</evidence>
<organism evidence="1 2">
    <name type="scientific">Paramecium primaurelia</name>
    <dbReference type="NCBI Taxonomy" id="5886"/>
    <lineage>
        <taxon>Eukaryota</taxon>
        <taxon>Sar</taxon>
        <taxon>Alveolata</taxon>
        <taxon>Ciliophora</taxon>
        <taxon>Intramacronucleata</taxon>
        <taxon>Oligohymenophorea</taxon>
        <taxon>Peniculida</taxon>
        <taxon>Parameciidae</taxon>
        <taxon>Paramecium</taxon>
    </lineage>
</organism>
<dbReference type="Proteomes" id="UP000688137">
    <property type="component" value="Unassembled WGS sequence"/>
</dbReference>
<sequence>MECDVIGLTGDQEKIIFLQMQFPNIRIINYKLYDWDKQIKNNSVDYYFDNFGEQMLEIMIKNQKDCVMWRLSNINQIIYKQLKLKGITFNQELNKIQAAFGYLFQQFQQKKLKIFQEEYNQLNDTPITLKRLFQGKNIGKIIVNLDNKAKL</sequence>
<dbReference type="InterPro" id="IPR045010">
    <property type="entry name" value="MDR_fam"/>
</dbReference>
<protein>
    <submittedName>
        <fullName evidence="1">Uncharacterized protein</fullName>
    </submittedName>
</protein>
<dbReference type="PANTHER" id="PTHR43205:SF42">
    <property type="entry name" value="ALCOHOL DEHYDROGENASE, ZINC-CONTAINING (AFU_ORTHOLOGUE AFUA_7G04530)"/>
    <property type="match status" value="1"/>
</dbReference>
<reference evidence="1" key="1">
    <citation type="submission" date="2021-01" db="EMBL/GenBank/DDBJ databases">
        <authorList>
            <consortium name="Genoscope - CEA"/>
            <person name="William W."/>
        </authorList>
    </citation>
    <scope>NUCLEOTIDE SEQUENCE</scope>
</reference>
<gene>
    <name evidence="1" type="ORF">PPRIM_AZ9-3.1.T1460048</name>
</gene>
<dbReference type="AlphaFoldDB" id="A0A8S1Q767"/>
<dbReference type="PANTHER" id="PTHR43205">
    <property type="entry name" value="PROSTAGLANDIN REDUCTASE"/>
    <property type="match status" value="1"/>
</dbReference>
<keyword evidence="2" id="KW-1185">Reference proteome</keyword>
<accession>A0A8S1Q767</accession>
<name>A0A8S1Q767_PARPR</name>
<comment type="caution">
    <text evidence="1">The sequence shown here is derived from an EMBL/GenBank/DDBJ whole genome shotgun (WGS) entry which is preliminary data.</text>
</comment>
<dbReference type="EMBL" id="CAJJDM010000150">
    <property type="protein sequence ID" value="CAD8111004.1"/>
    <property type="molecule type" value="Genomic_DNA"/>
</dbReference>
<dbReference type="GO" id="GO:0016628">
    <property type="term" value="F:oxidoreductase activity, acting on the CH-CH group of donors, NAD or NADP as acceptor"/>
    <property type="evidence" value="ECO:0007669"/>
    <property type="project" value="InterPro"/>
</dbReference>